<dbReference type="SMART" id="SM00399">
    <property type="entry name" value="ZnF_C4"/>
    <property type="match status" value="1"/>
</dbReference>
<evidence type="ECO:0000313" key="10">
    <source>
        <dbReference type="EMBL" id="KIH68352.1"/>
    </source>
</evidence>
<keyword evidence="1" id="KW-0479">Metal-binding</keyword>
<dbReference type="Proteomes" id="UP000054047">
    <property type="component" value="Unassembled WGS sequence"/>
</dbReference>
<accession>A0A0C2DZC0</accession>
<protein>
    <recommendedName>
        <fullName evidence="9">Nuclear receptor domain-containing protein</fullName>
    </recommendedName>
</protein>
<dbReference type="Pfam" id="PF00105">
    <property type="entry name" value="zf-C4"/>
    <property type="match status" value="1"/>
</dbReference>
<dbReference type="PANTHER" id="PTHR45680">
    <property type="entry name" value="NUCLEAR HORMONE RECEPTOR FAMILY"/>
    <property type="match status" value="1"/>
</dbReference>
<organism evidence="10 11">
    <name type="scientific">Ancylostoma duodenale</name>
    <dbReference type="NCBI Taxonomy" id="51022"/>
    <lineage>
        <taxon>Eukaryota</taxon>
        <taxon>Metazoa</taxon>
        <taxon>Ecdysozoa</taxon>
        <taxon>Nematoda</taxon>
        <taxon>Chromadorea</taxon>
        <taxon>Rhabditida</taxon>
        <taxon>Rhabditina</taxon>
        <taxon>Rhabditomorpha</taxon>
        <taxon>Strongyloidea</taxon>
        <taxon>Ancylostomatidae</taxon>
        <taxon>Ancylostomatinae</taxon>
        <taxon>Ancylostoma</taxon>
    </lineage>
</organism>
<reference evidence="10 11" key="1">
    <citation type="submission" date="2013-12" db="EMBL/GenBank/DDBJ databases">
        <title>Draft genome of the parsitic nematode Ancylostoma duodenale.</title>
        <authorList>
            <person name="Mitreva M."/>
        </authorList>
    </citation>
    <scope>NUCLEOTIDE SEQUENCE [LARGE SCALE GENOMIC DNA]</scope>
    <source>
        <strain evidence="10 11">Zhejiang</strain>
    </source>
</reference>
<sequence length="113" mass="13406">MQSTSDKKGIDLTPLNQKKNYRRVLLFARLGLQSNHYCDIHKMQMECQVCSQPGHGNHFGVNTCRACAAFFRYHIFLGWFPYKRDRIFVQEIRCPGQEVLVQKRKWNVQSERK</sequence>
<keyword evidence="5" id="KW-0238">DNA-binding</keyword>
<keyword evidence="8" id="KW-0539">Nucleus</keyword>
<feature type="domain" description="Nuclear receptor" evidence="9">
    <location>
        <begin position="44"/>
        <end position="72"/>
    </location>
</feature>
<evidence type="ECO:0000256" key="1">
    <source>
        <dbReference type="ARBA" id="ARBA00022723"/>
    </source>
</evidence>
<dbReference type="InterPro" id="IPR001628">
    <property type="entry name" value="Znf_hrmn_rcpt"/>
</dbReference>
<dbReference type="InterPro" id="IPR013088">
    <property type="entry name" value="Znf_NHR/GATA"/>
</dbReference>
<dbReference type="InterPro" id="IPR051152">
    <property type="entry name" value="C.elegans_Orphan_NR"/>
</dbReference>
<evidence type="ECO:0000259" key="9">
    <source>
        <dbReference type="PROSITE" id="PS51030"/>
    </source>
</evidence>
<evidence type="ECO:0000256" key="8">
    <source>
        <dbReference type="ARBA" id="ARBA00023242"/>
    </source>
</evidence>
<keyword evidence="6" id="KW-0804">Transcription</keyword>
<dbReference type="EMBL" id="KN726400">
    <property type="protein sequence ID" value="KIH68352.1"/>
    <property type="molecule type" value="Genomic_DNA"/>
</dbReference>
<dbReference type="GO" id="GO:0008270">
    <property type="term" value="F:zinc ion binding"/>
    <property type="evidence" value="ECO:0007669"/>
    <property type="project" value="UniProtKB-KW"/>
</dbReference>
<evidence type="ECO:0000256" key="4">
    <source>
        <dbReference type="ARBA" id="ARBA00023015"/>
    </source>
</evidence>
<dbReference type="OrthoDB" id="5873423at2759"/>
<gene>
    <name evidence="10" type="ORF">ANCDUO_01320</name>
</gene>
<dbReference type="AlphaFoldDB" id="A0A0C2DZC0"/>
<dbReference type="PANTHER" id="PTHR45680:SF29">
    <property type="entry name" value="NUCLEAR HORMONE RECEPTOR FAMILY"/>
    <property type="match status" value="1"/>
</dbReference>
<name>A0A0C2DZC0_9BILA</name>
<dbReference type="Gene3D" id="3.30.50.10">
    <property type="entry name" value="Erythroid Transcription Factor GATA-1, subunit A"/>
    <property type="match status" value="1"/>
</dbReference>
<evidence type="ECO:0000256" key="5">
    <source>
        <dbReference type="ARBA" id="ARBA00023125"/>
    </source>
</evidence>
<dbReference type="PROSITE" id="PS51030">
    <property type="entry name" value="NUCLEAR_REC_DBD_2"/>
    <property type="match status" value="1"/>
</dbReference>
<evidence type="ECO:0000256" key="6">
    <source>
        <dbReference type="ARBA" id="ARBA00023163"/>
    </source>
</evidence>
<keyword evidence="4" id="KW-0805">Transcription regulation</keyword>
<evidence type="ECO:0000256" key="2">
    <source>
        <dbReference type="ARBA" id="ARBA00022771"/>
    </source>
</evidence>
<evidence type="ECO:0000256" key="3">
    <source>
        <dbReference type="ARBA" id="ARBA00022833"/>
    </source>
</evidence>
<dbReference type="GO" id="GO:0043565">
    <property type="term" value="F:sequence-specific DNA binding"/>
    <property type="evidence" value="ECO:0007669"/>
    <property type="project" value="InterPro"/>
</dbReference>
<evidence type="ECO:0000256" key="7">
    <source>
        <dbReference type="ARBA" id="ARBA00023170"/>
    </source>
</evidence>
<dbReference type="GO" id="GO:0003700">
    <property type="term" value="F:DNA-binding transcription factor activity"/>
    <property type="evidence" value="ECO:0007669"/>
    <property type="project" value="InterPro"/>
</dbReference>
<keyword evidence="7" id="KW-0675">Receptor</keyword>
<dbReference type="SUPFAM" id="SSF57716">
    <property type="entry name" value="Glucocorticoid receptor-like (DNA-binding domain)"/>
    <property type="match status" value="1"/>
</dbReference>
<keyword evidence="3" id="KW-0862">Zinc</keyword>
<keyword evidence="2" id="KW-0863">Zinc-finger</keyword>
<keyword evidence="11" id="KW-1185">Reference proteome</keyword>
<evidence type="ECO:0000313" key="11">
    <source>
        <dbReference type="Proteomes" id="UP000054047"/>
    </source>
</evidence>
<proteinExistence type="predicted"/>